<protein>
    <submittedName>
        <fullName evidence="4">Uncharacterized protein</fullName>
    </submittedName>
</protein>
<organism evidence="4 5">
    <name type="scientific">Xylaria grammica</name>
    <dbReference type="NCBI Taxonomy" id="363999"/>
    <lineage>
        <taxon>Eukaryota</taxon>
        <taxon>Fungi</taxon>
        <taxon>Dikarya</taxon>
        <taxon>Ascomycota</taxon>
        <taxon>Pezizomycotina</taxon>
        <taxon>Sordariomycetes</taxon>
        <taxon>Xylariomycetidae</taxon>
        <taxon>Xylariales</taxon>
        <taxon>Xylariaceae</taxon>
        <taxon>Xylaria</taxon>
    </lineage>
</organism>
<keyword evidence="1" id="KW-0677">Repeat</keyword>
<evidence type="ECO:0000256" key="3">
    <source>
        <dbReference type="PROSITE-ProRule" id="PRU00023"/>
    </source>
</evidence>
<dbReference type="PRINTS" id="PR01415">
    <property type="entry name" value="ANKYRIN"/>
</dbReference>
<dbReference type="SMART" id="SM00248">
    <property type="entry name" value="ANK"/>
    <property type="match status" value="6"/>
</dbReference>
<feature type="repeat" description="ANK" evidence="3">
    <location>
        <begin position="194"/>
        <end position="226"/>
    </location>
</feature>
<dbReference type="InterPro" id="IPR002110">
    <property type="entry name" value="Ankyrin_rpt"/>
</dbReference>
<dbReference type="AlphaFoldDB" id="A0A439DBY5"/>
<dbReference type="Pfam" id="PF12796">
    <property type="entry name" value="Ank_2"/>
    <property type="match status" value="2"/>
</dbReference>
<gene>
    <name evidence="4" type="ORF">EKO27_g3197</name>
</gene>
<keyword evidence="5" id="KW-1185">Reference proteome</keyword>
<evidence type="ECO:0000313" key="4">
    <source>
        <dbReference type="EMBL" id="RWA11903.1"/>
    </source>
</evidence>
<dbReference type="PANTHER" id="PTHR24171">
    <property type="entry name" value="ANKYRIN REPEAT DOMAIN-CONTAINING PROTEIN 39-RELATED"/>
    <property type="match status" value="1"/>
</dbReference>
<evidence type="ECO:0000256" key="2">
    <source>
        <dbReference type="ARBA" id="ARBA00023043"/>
    </source>
</evidence>
<feature type="repeat" description="ANK" evidence="3">
    <location>
        <begin position="9"/>
        <end position="41"/>
    </location>
</feature>
<comment type="caution">
    <text evidence="4">The sequence shown here is derived from an EMBL/GenBank/DDBJ whole genome shotgun (WGS) entry which is preliminary data.</text>
</comment>
<sequence>MVGRRSNKFGRTALHWVAGEGNVSMARLLLENKAQPNIMDDFSGATALHCALNGCHEETVLLLLDNGADPNAERKLSSDLLSPKWRFLILISKGSEELRSECTAGEPLLWAVFWEETSMITLLLDRGADPNLGAAFFYAARRGKKDTIEMLLRKGANPNCQDKFGQTALFYTEDVDVAKMLLDAGCDVNITDLRNRTALHEAADCFDEKMVNLLLSEGADPNAKDEEEMIPLQKAESKLLQYKPKAKERNEEIQARFDRIKESLSQRAIEPGSSHAGG</sequence>
<accession>A0A439DBY5</accession>
<keyword evidence="2 3" id="KW-0040">ANK repeat</keyword>
<dbReference type="STRING" id="363999.A0A439DBY5"/>
<name>A0A439DBY5_9PEZI</name>
<dbReference type="PROSITE" id="PS50297">
    <property type="entry name" value="ANK_REP_REGION"/>
    <property type="match status" value="3"/>
</dbReference>
<feature type="repeat" description="ANK" evidence="3">
    <location>
        <begin position="131"/>
        <end position="163"/>
    </location>
</feature>
<feature type="repeat" description="ANK" evidence="3">
    <location>
        <begin position="43"/>
        <end position="75"/>
    </location>
</feature>
<dbReference type="InterPro" id="IPR036770">
    <property type="entry name" value="Ankyrin_rpt-contain_sf"/>
</dbReference>
<reference evidence="4 5" key="1">
    <citation type="submission" date="2018-12" db="EMBL/GenBank/DDBJ databases">
        <title>Draft genome sequence of Xylaria grammica IHI A82.</title>
        <authorList>
            <person name="Buettner E."/>
            <person name="Kellner H."/>
        </authorList>
    </citation>
    <scope>NUCLEOTIDE SEQUENCE [LARGE SCALE GENOMIC DNA]</scope>
    <source>
        <strain evidence="4 5">IHI A82</strain>
    </source>
</reference>
<proteinExistence type="predicted"/>
<evidence type="ECO:0000256" key="1">
    <source>
        <dbReference type="ARBA" id="ARBA00022737"/>
    </source>
</evidence>
<dbReference type="Gene3D" id="1.25.40.20">
    <property type="entry name" value="Ankyrin repeat-containing domain"/>
    <property type="match status" value="2"/>
</dbReference>
<dbReference type="SUPFAM" id="SSF48403">
    <property type="entry name" value="Ankyrin repeat"/>
    <property type="match status" value="1"/>
</dbReference>
<dbReference type="Proteomes" id="UP000286045">
    <property type="component" value="Unassembled WGS sequence"/>
</dbReference>
<dbReference type="EMBL" id="RYZI01000066">
    <property type="protein sequence ID" value="RWA11903.1"/>
    <property type="molecule type" value="Genomic_DNA"/>
</dbReference>
<evidence type="ECO:0000313" key="5">
    <source>
        <dbReference type="Proteomes" id="UP000286045"/>
    </source>
</evidence>
<dbReference type="PROSITE" id="PS50088">
    <property type="entry name" value="ANK_REPEAT"/>
    <property type="match status" value="4"/>
</dbReference>
<dbReference type="PANTHER" id="PTHR24171:SF9">
    <property type="entry name" value="ANKYRIN REPEAT DOMAIN-CONTAINING PROTEIN 39"/>
    <property type="match status" value="1"/>
</dbReference>